<proteinExistence type="predicted"/>
<evidence type="ECO:0000313" key="1">
    <source>
        <dbReference type="EMBL" id="KAI1898603.1"/>
    </source>
</evidence>
<accession>A0A8T3DN02</accession>
<organism evidence="1 2">
    <name type="scientific">Albula goreensis</name>
    <dbReference type="NCBI Taxonomy" id="1534307"/>
    <lineage>
        <taxon>Eukaryota</taxon>
        <taxon>Metazoa</taxon>
        <taxon>Chordata</taxon>
        <taxon>Craniata</taxon>
        <taxon>Vertebrata</taxon>
        <taxon>Euteleostomi</taxon>
        <taxon>Actinopterygii</taxon>
        <taxon>Neopterygii</taxon>
        <taxon>Teleostei</taxon>
        <taxon>Albuliformes</taxon>
        <taxon>Albulidae</taxon>
        <taxon>Albula</taxon>
    </lineage>
</organism>
<dbReference type="Proteomes" id="UP000829720">
    <property type="component" value="Unassembled WGS sequence"/>
</dbReference>
<evidence type="ECO:0000313" key="2">
    <source>
        <dbReference type="Proteomes" id="UP000829720"/>
    </source>
</evidence>
<name>A0A8T3DN02_9TELE</name>
<keyword evidence="2" id="KW-1185">Reference proteome</keyword>
<gene>
    <name evidence="1" type="ORF">AGOR_G00074090</name>
</gene>
<sequence>MGLFIPLRMQHSLCSESITPAADVHGTENREGGEPLSGRRSLRVRVTRGEENVIVPLLNPSPHSRKSVSQRSWEVAQVSGYFTSFYIKIKITFRVKLLILVLFSREADANYQKCCCSVCWGFRLCFCKQKANARK</sequence>
<comment type="caution">
    <text evidence="1">The sequence shown here is derived from an EMBL/GenBank/DDBJ whole genome shotgun (WGS) entry which is preliminary data.</text>
</comment>
<protein>
    <submittedName>
        <fullName evidence="1">Uncharacterized protein</fullName>
    </submittedName>
</protein>
<reference evidence="1" key="1">
    <citation type="submission" date="2021-01" db="EMBL/GenBank/DDBJ databases">
        <authorList>
            <person name="Zahm M."/>
            <person name="Roques C."/>
            <person name="Cabau C."/>
            <person name="Klopp C."/>
            <person name="Donnadieu C."/>
            <person name="Jouanno E."/>
            <person name="Lampietro C."/>
            <person name="Louis A."/>
            <person name="Herpin A."/>
            <person name="Echchiki A."/>
            <person name="Berthelot C."/>
            <person name="Parey E."/>
            <person name="Roest-Crollius H."/>
            <person name="Braasch I."/>
            <person name="Postlethwait J."/>
            <person name="Bobe J."/>
            <person name="Montfort J."/>
            <person name="Bouchez O."/>
            <person name="Begum T."/>
            <person name="Mejri S."/>
            <person name="Adams A."/>
            <person name="Chen W.-J."/>
            <person name="Guiguen Y."/>
        </authorList>
    </citation>
    <scope>NUCLEOTIDE SEQUENCE</scope>
    <source>
        <tissue evidence="1">Blood</tissue>
    </source>
</reference>
<dbReference type="EMBL" id="JAERUA010000006">
    <property type="protein sequence ID" value="KAI1898603.1"/>
    <property type="molecule type" value="Genomic_DNA"/>
</dbReference>
<dbReference type="AlphaFoldDB" id="A0A8T3DN02"/>